<dbReference type="PANTHER" id="PTHR24421">
    <property type="entry name" value="NITRATE/NITRITE SENSOR PROTEIN NARX-RELATED"/>
    <property type="match status" value="1"/>
</dbReference>
<feature type="transmembrane region" description="Helical" evidence="9">
    <location>
        <begin position="21"/>
        <end position="42"/>
    </location>
</feature>
<feature type="transmembrane region" description="Helical" evidence="9">
    <location>
        <begin position="73"/>
        <end position="90"/>
    </location>
</feature>
<accession>A0ABQ3AAI2</accession>
<dbReference type="GeneID" id="96291601"/>
<evidence type="ECO:0000256" key="4">
    <source>
        <dbReference type="ARBA" id="ARBA00022679"/>
    </source>
</evidence>
<evidence type="ECO:0000256" key="9">
    <source>
        <dbReference type="SAM" id="Phobius"/>
    </source>
</evidence>
<dbReference type="InterPro" id="IPR036890">
    <property type="entry name" value="HATPase_C_sf"/>
</dbReference>
<reference evidence="13" key="1">
    <citation type="journal article" date="2019" name="Int. J. Syst. Evol. Microbiol.">
        <title>The Global Catalogue of Microorganisms (GCM) 10K type strain sequencing project: providing services to taxonomists for standard genome sequencing and annotation.</title>
        <authorList>
            <consortium name="The Broad Institute Genomics Platform"/>
            <consortium name="The Broad Institute Genome Sequencing Center for Infectious Disease"/>
            <person name="Wu L."/>
            <person name="Ma J."/>
        </authorList>
    </citation>
    <scope>NUCLEOTIDE SEQUENCE [LARGE SCALE GENOMIC DNA]</scope>
    <source>
        <strain evidence="13">JCM 4594</strain>
    </source>
</reference>
<dbReference type="PANTHER" id="PTHR24421:SF10">
    <property type="entry name" value="NITRATE_NITRITE SENSOR PROTEIN NARQ"/>
    <property type="match status" value="1"/>
</dbReference>
<dbReference type="EC" id="2.7.13.3" evidence="2"/>
<keyword evidence="3" id="KW-0597">Phosphoprotein</keyword>
<keyword evidence="9" id="KW-0472">Membrane</keyword>
<evidence type="ECO:0000313" key="13">
    <source>
        <dbReference type="Proteomes" id="UP000600946"/>
    </source>
</evidence>
<dbReference type="Gene3D" id="1.20.5.1930">
    <property type="match status" value="1"/>
</dbReference>
<evidence type="ECO:0000313" key="12">
    <source>
        <dbReference type="EMBL" id="GGY39124.1"/>
    </source>
</evidence>
<dbReference type="InterPro" id="IPR003594">
    <property type="entry name" value="HATPase_dom"/>
</dbReference>
<dbReference type="Pfam" id="PF02518">
    <property type="entry name" value="HATPase_c"/>
    <property type="match status" value="1"/>
</dbReference>
<dbReference type="RefSeq" id="WP_229892667.1">
    <property type="nucleotide sequence ID" value="NZ_BMUU01000005.1"/>
</dbReference>
<evidence type="ECO:0000256" key="8">
    <source>
        <dbReference type="ARBA" id="ARBA00023012"/>
    </source>
</evidence>
<evidence type="ECO:0000256" key="7">
    <source>
        <dbReference type="ARBA" id="ARBA00022840"/>
    </source>
</evidence>
<dbReference type="CDD" id="cd16917">
    <property type="entry name" value="HATPase_UhpB-NarQ-NarX-like"/>
    <property type="match status" value="1"/>
</dbReference>
<dbReference type="InterPro" id="IPR011712">
    <property type="entry name" value="Sig_transdc_His_kin_sub3_dim/P"/>
</dbReference>
<evidence type="ECO:0000256" key="5">
    <source>
        <dbReference type="ARBA" id="ARBA00022741"/>
    </source>
</evidence>
<evidence type="ECO:0000256" key="6">
    <source>
        <dbReference type="ARBA" id="ARBA00022777"/>
    </source>
</evidence>
<keyword evidence="9" id="KW-0812">Transmembrane</keyword>
<keyword evidence="7" id="KW-0067">ATP-binding</keyword>
<dbReference type="InterPro" id="IPR050482">
    <property type="entry name" value="Sensor_HK_TwoCompSys"/>
</dbReference>
<sequence length="384" mass="39536">MGLTRVLGGTGSPPPTRAVELLRAGSAVLVLGVAVPVCLAAGAEAGAAWRPAAALALAVVQAAVLWWVVGRPAVVLLVSALLGSAMWLLFPALSLTGALLGAQLALCVLSALRPVRTSRWGLLGMLALAPLAFAGGGVLSLVTQLLAAALAWTAGQWRRAQQQHLAAETRRAVAEERARIAREVHDVVAHTVSVMVVQASAADDVFDADPEQARRALRAIDDAGRSALGELRLLLRAEAGEEGGGAGGDGRRPRPGLGDLAELAVGARAAGLDVELHEEGRGPTPPAAVDLAGYRIVQEALTNTLRHAGASRARVSVCRDEEFVRIHVSDNGRPGGRSWRSAGSGRGLAGMRERAALLGGTLEAGPGPDGGFEVRAVLPIRYAS</sequence>
<feature type="domain" description="Histidine kinase/HSP90-like ATPase" evidence="10">
    <location>
        <begin position="294"/>
        <end position="380"/>
    </location>
</feature>
<protein>
    <recommendedName>
        <fullName evidence="2">histidine kinase</fullName>
        <ecNumber evidence="2">2.7.13.3</ecNumber>
    </recommendedName>
</protein>
<dbReference type="EMBL" id="BMUU01000005">
    <property type="protein sequence ID" value="GGY39124.1"/>
    <property type="molecule type" value="Genomic_DNA"/>
</dbReference>
<comment type="catalytic activity">
    <reaction evidence="1">
        <text>ATP + protein L-histidine = ADP + protein N-phospho-L-histidine.</text>
        <dbReference type="EC" id="2.7.13.3"/>
    </reaction>
</comment>
<organism evidence="12 13">
    <name type="scientific">Streptomyces xanthochromogenes</name>
    <dbReference type="NCBI Taxonomy" id="67384"/>
    <lineage>
        <taxon>Bacteria</taxon>
        <taxon>Bacillati</taxon>
        <taxon>Actinomycetota</taxon>
        <taxon>Actinomycetes</taxon>
        <taxon>Kitasatosporales</taxon>
        <taxon>Streptomycetaceae</taxon>
        <taxon>Streptomyces</taxon>
    </lineage>
</organism>
<keyword evidence="8" id="KW-0902">Two-component regulatory system</keyword>
<name>A0ABQ3AAI2_9ACTN</name>
<proteinExistence type="predicted"/>
<feature type="transmembrane region" description="Helical" evidence="9">
    <location>
        <begin position="127"/>
        <end position="152"/>
    </location>
</feature>
<feature type="domain" description="Signal transduction histidine kinase subgroup 3 dimerisation and phosphoacceptor" evidence="11">
    <location>
        <begin position="176"/>
        <end position="236"/>
    </location>
</feature>
<evidence type="ECO:0000256" key="3">
    <source>
        <dbReference type="ARBA" id="ARBA00022553"/>
    </source>
</evidence>
<evidence type="ECO:0000256" key="1">
    <source>
        <dbReference type="ARBA" id="ARBA00000085"/>
    </source>
</evidence>
<dbReference type="Pfam" id="PF07730">
    <property type="entry name" value="HisKA_3"/>
    <property type="match status" value="1"/>
</dbReference>
<evidence type="ECO:0000256" key="2">
    <source>
        <dbReference type="ARBA" id="ARBA00012438"/>
    </source>
</evidence>
<feature type="transmembrane region" description="Helical" evidence="9">
    <location>
        <begin position="48"/>
        <end position="68"/>
    </location>
</feature>
<comment type="caution">
    <text evidence="12">The sequence shown here is derived from an EMBL/GenBank/DDBJ whole genome shotgun (WGS) entry which is preliminary data.</text>
</comment>
<keyword evidence="13" id="KW-1185">Reference proteome</keyword>
<dbReference type="SUPFAM" id="SSF55874">
    <property type="entry name" value="ATPase domain of HSP90 chaperone/DNA topoisomerase II/histidine kinase"/>
    <property type="match status" value="1"/>
</dbReference>
<keyword evidence="5" id="KW-0547">Nucleotide-binding</keyword>
<gene>
    <name evidence="12" type="ORF">GCM10010326_36500</name>
</gene>
<keyword evidence="6" id="KW-0418">Kinase</keyword>
<evidence type="ECO:0000259" key="11">
    <source>
        <dbReference type="Pfam" id="PF07730"/>
    </source>
</evidence>
<keyword evidence="9" id="KW-1133">Transmembrane helix</keyword>
<keyword evidence="4" id="KW-0808">Transferase</keyword>
<evidence type="ECO:0000259" key="10">
    <source>
        <dbReference type="Pfam" id="PF02518"/>
    </source>
</evidence>
<dbReference type="Proteomes" id="UP000600946">
    <property type="component" value="Unassembled WGS sequence"/>
</dbReference>
<dbReference type="Gene3D" id="3.30.565.10">
    <property type="entry name" value="Histidine kinase-like ATPase, C-terminal domain"/>
    <property type="match status" value="1"/>
</dbReference>